<evidence type="ECO:0000313" key="2">
    <source>
        <dbReference type="EMBL" id="MPC52433.1"/>
    </source>
</evidence>
<evidence type="ECO:0000313" key="3">
    <source>
        <dbReference type="Proteomes" id="UP000324222"/>
    </source>
</evidence>
<proteinExistence type="predicted"/>
<gene>
    <name evidence="2" type="ORF">E2C01_046301</name>
</gene>
<accession>A0A5B7G5C3</accession>
<protein>
    <submittedName>
        <fullName evidence="2">Uncharacterized protein</fullName>
    </submittedName>
</protein>
<keyword evidence="3" id="KW-1185">Reference proteome</keyword>
<dbReference type="EMBL" id="VSRR010010877">
    <property type="protein sequence ID" value="MPC52433.1"/>
    <property type="molecule type" value="Genomic_DNA"/>
</dbReference>
<feature type="region of interest" description="Disordered" evidence="1">
    <location>
        <begin position="22"/>
        <end position="64"/>
    </location>
</feature>
<evidence type="ECO:0000256" key="1">
    <source>
        <dbReference type="SAM" id="MobiDB-lite"/>
    </source>
</evidence>
<reference evidence="2 3" key="1">
    <citation type="submission" date="2019-05" db="EMBL/GenBank/DDBJ databases">
        <title>Another draft genome of Portunus trituberculatus and its Hox gene families provides insights of decapod evolution.</title>
        <authorList>
            <person name="Jeong J.-H."/>
            <person name="Song I."/>
            <person name="Kim S."/>
            <person name="Choi T."/>
            <person name="Kim D."/>
            <person name="Ryu S."/>
            <person name="Kim W."/>
        </authorList>
    </citation>
    <scope>NUCLEOTIDE SEQUENCE [LARGE SCALE GENOMIC DNA]</scope>
    <source>
        <tissue evidence="2">Muscle</tissue>
    </source>
</reference>
<comment type="caution">
    <text evidence="2">The sequence shown here is derived from an EMBL/GenBank/DDBJ whole genome shotgun (WGS) entry which is preliminary data.</text>
</comment>
<dbReference type="AlphaFoldDB" id="A0A5B7G5C3"/>
<sequence>MRSSERVIMMAMGLRQGRAISPAKGTRLRPRGDSGGHCSVQHQDGTVKTRLSHTKTAASPRLASPPSCTANIELHAAVKVPREGQFFRQFDRNHRPRW</sequence>
<organism evidence="2 3">
    <name type="scientific">Portunus trituberculatus</name>
    <name type="common">Swimming crab</name>
    <name type="synonym">Neptunus trituberculatus</name>
    <dbReference type="NCBI Taxonomy" id="210409"/>
    <lineage>
        <taxon>Eukaryota</taxon>
        <taxon>Metazoa</taxon>
        <taxon>Ecdysozoa</taxon>
        <taxon>Arthropoda</taxon>
        <taxon>Crustacea</taxon>
        <taxon>Multicrustacea</taxon>
        <taxon>Malacostraca</taxon>
        <taxon>Eumalacostraca</taxon>
        <taxon>Eucarida</taxon>
        <taxon>Decapoda</taxon>
        <taxon>Pleocyemata</taxon>
        <taxon>Brachyura</taxon>
        <taxon>Eubrachyura</taxon>
        <taxon>Portunoidea</taxon>
        <taxon>Portunidae</taxon>
        <taxon>Portuninae</taxon>
        <taxon>Portunus</taxon>
    </lineage>
</organism>
<name>A0A5B7G5C3_PORTR</name>
<dbReference type="Proteomes" id="UP000324222">
    <property type="component" value="Unassembled WGS sequence"/>
</dbReference>